<evidence type="ECO:0000256" key="2">
    <source>
        <dbReference type="SAM" id="SignalP"/>
    </source>
</evidence>
<evidence type="ECO:0000256" key="1">
    <source>
        <dbReference type="ARBA" id="ARBA00022729"/>
    </source>
</evidence>
<feature type="signal peptide" evidence="2">
    <location>
        <begin position="1"/>
        <end position="30"/>
    </location>
</feature>
<keyword evidence="5" id="KW-1185">Reference proteome</keyword>
<evidence type="ECO:0000259" key="3">
    <source>
        <dbReference type="Pfam" id="PF06725"/>
    </source>
</evidence>
<sequence>MSTITKRRAKKAVILLLGVSSIATMGLLVAQEQVKDNNVTDDINDLDKPSTNSIDEEVILQIDMKANVVNNQTNIQDDVEKSTLPPDSTIAKSNASIVVPNLEQYEKVTVIATGYTAGKESTGKDPSHPEYGITYSGVYVRRDIYSTIAADLDVFPLGTVLYIPGYGYGVVADIGSAIKGNKIDLYFETVDDVYKLWGKRKVDVYVIKYGNGILTENILEQYNRVAMVSSSM</sequence>
<dbReference type="GO" id="GO:0009254">
    <property type="term" value="P:peptidoglycan turnover"/>
    <property type="evidence" value="ECO:0007669"/>
    <property type="project" value="InterPro"/>
</dbReference>
<dbReference type="SUPFAM" id="SSF50685">
    <property type="entry name" value="Barwin-like endoglucanases"/>
    <property type="match status" value="1"/>
</dbReference>
<dbReference type="GO" id="GO:0019867">
    <property type="term" value="C:outer membrane"/>
    <property type="evidence" value="ECO:0007669"/>
    <property type="project" value="InterPro"/>
</dbReference>
<dbReference type="PANTHER" id="PTHR39160:SF4">
    <property type="entry name" value="RESUSCITATION-PROMOTING FACTOR RPFB"/>
    <property type="match status" value="1"/>
</dbReference>
<dbReference type="PANTHER" id="PTHR39160">
    <property type="entry name" value="CELL WALL-BINDING PROTEIN YOCH"/>
    <property type="match status" value="1"/>
</dbReference>
<evidence type="ECO:0000313" key="5">
    <source>
        <dbReference type="Proteomes" id="UP000243739"/>
    </source>
</evidence>
<name>A0A1D2YUH8_9BACI</name>
<dbReference type="CDD" id="cd22786">
    <property type="entry name" value="DPBB_YuiC-like"/>
    <property type="match status" value="1"/>
</dbReference>
<accession>A0A1D2YUH8</accession>
<evidence type="ECO:0000313" key="4">
    <source>
        <dbReference type="EMBL" id="OEF99349.1"/>
    </source>
</evidence>
<dbReference type="InterPro" id="IPR036908">
    <property type="entry name" value="RlpA-like_sf"/>
</dbReference>
<feature type="chain" id="PRO_5038676456" description="3D domain-containing protein" evidence="2">
    <location>
        <begin position="31"/>
        <end position="232"/>
    </location>
</feature>
<keyword evidence="1 2" id="KW-0732">Signal</keyword>
<dbReference type="InterPro" id="IPR010611">
    <property type="entry name" value="3D_dom"/>
</dbReference>
<organism evidence="4 5">
    <name type="scientific">Vulcanibacillus modesticaldus</name>
    <dbReference type="NCBI Taxonomy" id="337097"/>
    <lineage>
        <taxon>Bacteria</taxon>
        <taxon>Bacillati</taxon>
        <taxon>Bacillota</taxon>
        <taxon>Bacilli</taxon>
        <taxon>Bacillales</taxon>
        <taxon>Bacillaceae</taxon>
        <taxon>Vulcanibacillus</taxon>
    </lineage>
</organism>
<dbReference type="GO" id="GO:0004553">
    <property type="term" value="F:hydrolase activity, hydrolyzing O-glycosyl compounds"/>
    <property type="evidence" value="ECO:0007669"/>
    <property type="project" value="InterPro"/>
</dbReference>
<dbReference type="STRING" id="337097.BHF71_01815"/>
<protein>
    <recommendedName>
        <fullName evidence="3">3D domain-containing protein</fullName>
    </recommendedName>
</protein>
<dbReference type="Proteomes" id="UP000243739">
    <property type="component" value="Unassembled WGS sequence"/>
</dbReference>
<dbReference type="InterPro" id="IPR051933">
    <property type="entry name" value="Resuscitation_pf_RpfB"/>
</dbReference>
<dbReference type="Pfam" id="PF06725">
    <property type="entry name" value="3D"/>
    <property type="match status" value="1"/>
</dbReference>
<dbReference type="Gene3D" id="2.40.40.10">
    <property type="entry name" value="RlpA-like domain"/>
    <property type="match status" value="1"/>
</dbReference>
<feature type="domain" description="3D" evidence="3">
    <location>
        <begin position="146"/>
        <end position="207"/>
    </location>
</feature>
<proteinExistence type="predicted"/>
<comment type="caution">
    <text evidence="4">The sequence shown here is derived from an EMBL/GenBank/DDBJ whole genome shotgun (WGS) entry which is preliminary data.</text>
</comment>
<dbReference type="RefSeq" id="WP_069656743.1">
    <property type="nucleotide sequence ID" value="NZ_MIJF01000024.1"/>
</dbReference>
<reference evidence="4 5" key="1">
    <citation type="submission" date="2016-09" db="EMBL/GenBank/DDBJ databases">
        <title>Draft genome sequence for the type strain of Vulcanibacillus modesticaldus BR, a strictly anaerobic, moderately thermophilic, and nitrate-reducing bacterium from deep sea-hydrothermal vents of the Mid-Atlantic Ridge.</title>
        <authorList>
            <person name="Abin C.A."/>
            <person name="Hollibaugh J.T."/>
        </authorList>
    </citation>
    <scope>NUCLEOTIDE SEQUENCE [LARGE SCALE GENOMIC DNA]</scope>
    <source>
        <strain evidence="4 5">BR</strain>
    </source>
</reference>
<dbReference type="AlphaFoldDB" id="A0A1D2YUH8"/>
<dbReference type="EMBL" id="MIJF01000024">
    <property type="protein sequence ID" value="OEF99349.1"/>
    <property type="molecule type" value="Genomic_DNA"/>
</dbReference>
<gene>
    <name evidence="4" type="ORF">BHF71_01815</name>
</gene>